<dbReference type="AlphaFoldDB" id="A0A166A582"/>
<sequence length="271" mass="29101">MAASTVNIPLSNAVFFLTVPLEYSSFVDDATLARLRATLATNFAQHFAHPRCSNVFPLEGSVMPPKPILNAGFAVRMRWSDWFMALSPSGTPILLTVIDDRATPAPRTPSPRSFPVRDEERTPRPTPRLRHVPSSVRIVPPVPSAGMTRAASPVLSLGRSSSCSSMRSDVPSLVSTSSISTAPTSSCSSPRSASPSPERCSIEVYTPADPNAPPIRRPRRQRGGVKQKQRGIHIDKNKLDVTPYDGGVTGVLTGGVMLGRRARPATALLAQ</sequence>
<evidence type="ECO:0000313" key="3">
    <source>
        <dbReference type="Proteomes" id="UP000077266"/>
    </source>
</evidence>
<keyword evidence="3" id="KW-1185">Reference proteome</keyword>
<protein>
    <recommendedName>
        <fullName evidence="4">Anti-proliferative protein domain-containing protein</fullName>
    </recommendedName>
</protein>
<accession>A0A166A582</accession>
<dbReference type="Proteomes" id="UP000077266">
    <property type="component" value="Unassembled WGS sequence"/>
</dbReference>
<evidence type="ECO:0000313" key="2">
    <source>
        <dbReference type="EMBL" id="KZV88559.1"/>
    </source>
</evidence>
<evidence type="ECO:0008006" key="4">
    <source>
        <dbReference type="Google" id="ProtNLM"/>
    </source>
</evidence>
<dbReference type="STRING" id="1314781.A0A166A582"/>
<dbReference type="OrthoDB" id="3316161at2759"/>
<name>A0A166A582_EXIGL</name>
<organism evidence="2 3">
    <name type="scientific">Exidia glandulosa HHB12029</name>
    <dbReference type="NCBI Taxonomy" id="1314781"/>
    <lineage>
        <taxon>Eukaryota</taxon>
        <taxon>Fungi</taxon>
        <taxon>Dikarya</taxon>
        <taxon>Basidiomycota</taxon>
        <taxon>Agaricomycotina</taxon>
        <taxon>Agaricomycetes</taxon>
        <taxon>Auriculariales</taxon>
        <taxon>Exidiaceae</taxon>
        <taxon>Exidia</taxon>
    </lineage>
</organism>
<gene>
    <name evidence="2" type="ORF">EXIGLDRAFT_696599</name>
</gene>
<proteinExistence type="predicted"/>
<dbReference type="EMBL" id="KV426097">
    <property type="protein sequence ID" value="KZV88559.1"/>
    <property type="molecule type" value="Genomic_DNA"/>
</dbReference>
<feature type="compositionally biased region" description="Low complexity" evidence="1">
    <location>
        <begin position="157"/>
        <end position="199"/>
    </location>
</feature>
<feature type="compositionally biased region" description="Basic residues" evidence="1">
    <location>
        <begin position="216"/>
        <end position="231"/>
    </location>
</feature>
<feature type="region of interest" description="Disordered" evidence="1">
    <location>
        <begin position="157"/>
        <end position="235"/>
    </location>
</feature>
<evidence type="ECO:0000256" key="1">
    <source>
        <dbReference type="SAM" id="MobiDB-lite"/>
    </source>
</evidence>
<dbReference type="InParanoid" id="A0A166A582"/>
<feature type="region of interest" description="Disordered" evidence="1">
    <location>
        <begin position="100"/>
        <end position="131"/>
    </location>
</feature>
<reference evidence="2 3" key="1">
    <citation type="journal article" date="2016" name="Mol. Biol. Evol.">
        <title>Comparative Genomics of Early-Diverging Mushroom-Forming Fungi Provides Insights into the Origins of Lignocellulose Decay Capabilities.</title>
        <authorList>
            <person name="Nagy L.G."/>
            <person name="Riley R."/>
            <person name="Tritt A."/>
            <person name="Adam C."/>
            <person name="Daum C."/>
            <person name="Floudas D."/>
            <person name="Sun H."/>
            <person name="Yadav J.S."/>
            <person name="Pangilinan J."/>
            <person name="Larsson K.H."/>
            <person name="Matsuura K."/>
            <person name="Barry K."/>
            <person name="Labutti K."/>
            <person name="Kuo R."/>
            <person name="Ohm R.A."/>
            <person name="Bhattacharya S.S."/>
            <person name="Shirouzu T."/>
            <person name="Yoshinaga Y."/>
            <person name="Martin F.M."/>
            <person name="Grigoriev I.V."/>
            <person name="Hibbett D.S."/>
        </authorList>
    </citation>
    <scope>NUCLEOTIDE SEQUENCE [LARGE SCALE GENOMIC DNA]</scope>
    <source>
        <strain evidence="2 3">HHB12029</strain>
    </source>
</reference>